<evidence type="ECO:0000313" key="13">
    <source>
        <dbReference type="Proteomes" id="UP000204391"/>
    </source>
</evidence>
<dbReference type="PANTHER" id="PTHR12001">
    <property type="entry name" value="GERANYLGERANYL PYROPHOSPHATE SYNTHASE"/>
    <property type="match status" value="1"/>
</dbReference>
<dbReference type="CDD" id="cd00685">
    <property type="entry name" value="Trans_IPPS_HT"/>
    <property type="match status" value="1"/>
</dbReference>
<dbReference type="PANTHER" id="PTHR12001:SF69">
    <property type="entry name" value="ALL TRANS-POLYPRENYL-DIPHOSPHATE SYNTHASE PDSS1"/>
    <property type="match status" value="1"/>
</dbReference>
<evidence type="ECO:0000256" key="2">
    <source>
        <dbReference type="ARBA" id="ARBA00006706"/>
    </source>
</evidence>
<gene>
    <name evidence="12" type="primary">hepT</name>
    <name evidence="12" type="ORF">CFK40_11055</name>
</gene>
<sequence>MKLAKTYNYLKKDLDYIEKAVDKVIQADHPVLREASTHLLMAGGKRIRPVFVLLGGQFGNYDIERMSIVATSIELIHMASLVHDDVIDDAEIRRGGPTIKKQYDNKVAMYTGDYLLARSLEIITTLKEKQAHQTLAKTIVEVCIGEIEQIKDKHVWDQSMRTYLRRIRRKTALLIATSCKLGAIAAGVKEKDANRLFKYGYYIGMSYQIIDDILDFTSSEKELGKPAGNDLLQGNVTLPVLYAMKYPAFNSLVKNTFTGSKSVNEEQMRLLIKLLKQTDAIERSYQVSDMYLRKALHVLDKLPDHRSKQSLIGIATYIGRRRS</sequence>
<dbReference type="Proteomes" id="UP000204391">
    <property type="component" value="Chromosome"/>
</dbReference>
<dbReference type="SUPFAM" id="SSF48576">
    <property type="entry name" value="Terpenoid synthases"/>
    <property type="match status" value="1"/>
</dbReference>
<dbReference type="GO" id="GO:0008299">
    <property type="term" value="P:isoprenoid biosynthetic process"/>
    <property type="evidence" value="ECO:0007669"/>
    <property type="project" value="InterPro"/>
</dbReference>
<evidence type="ECO:0000256" key="5">
    <source>
        <dbReference type="ARBA" id="ARBA00022842"/>
    </source>
</evidence>
<dbReference type="InterPro" id="IPR008949">
    <property type="entry name" value="Isoprenoid_synthase_dom_sf"/>
</dbReference>
<reference evidence="12 13" key="1">
    <citation type="journal article" date="2003" name="Int. J. Syst. Evol. Microbiol.">
        <title>Virgibacillus carmonensis sp. nov., Virgibacillus necropolis sp. nov. and Virgibacillus picturae sp. nov., three novel species isolated from deteriorated mural paintings, transfer of the species of the genus salibacillus to Virgibacillus, as Virgibacillus marismortui comb. nov. and Virgibacillus salexigens comb. nov., and emended description of the genus Virgibacillus.</title>
        <authorList>
            <person name="Heyrman J."/>
            <person name="Logan N.A."/>
            <person name="Busse H.J."/>
            <person name="Balcaen A."/>
            <person name="Lebbe L."/>
            <person name="Rodriguez-Diaz M."/>
            <person name="Swings J."/>
            <person name="De Vos P."/>
        </authorList>
    </citation>
    <scope>NUCLEOTIDE SEQUENCE [LARGE SCALE GENOMIC DNA]</scope>
    <source>
        <strain evidence="12 13">LMG 19488</strain>
    </source>
</reference>
<comment type="cofactor">
    <cofactor evidence="1">
        <name>Mg(2+)</name>
        <dbReference type="ChEBI" id="CHEBI:18420"/>
    </cofactor>
</comment>
<evidence type="ECO:0000256" key="6">
    <source>
        <dbReference type="ARBA" id="ARBA00050780"/>
    </source>
</evidence>
<evidence type="ECO:0000256" key="11">
    <source>
        <dbReference type="RuleBase" id="RU004466"/>
    </source>
</evidence>
<evidence type="ECO:0000256" key="7">
    <source>
        <dbReference type="ARBA" id="ARBA00055604"/>
    </source>
</evidence>
<comment type="similarity">
    <text evidence="2 11">Belongs to the FPP/GGPP synthase family.</text>
</comment>
<dbReference type="EMBL" id="CP022437">
    <property type="protein sequence ID" value="ASN05511.1"/>
    <property type="molecule type" value="Genomic_DNA"/>
</dbReference>
<dbReference type="NCBIfam" id="TIGR02748">
    <property type="entry name" value="GerC3_HepT"/>
    <property type="match status" value="1"/>
</dbReference>
<dbReference type="SFLD" id="SFLDS00005">
    <property type="entry name" value="Isoprenoid_Synthase_Type_I"/>
    <property type="match status" value="1"/>
</dbReference>
<dbReference type="RefSeq" id="WP_089532360.1">
    <property type="nucleotide sequence ID" value="NZ_CP022437.1"/>
</dbReference>
<dbReference type="FunFam" id="1.10.600.10:FF:000014">
    <property type="entry name" value="Heptaprenyl diphosphate synthase component II"/>
    <property type="match status" value="1"/>
</dbReference>
<dbReference type="Gene3D" id="1.10.600.10">
    <property type="entry name" value="Farnesyl Diphosphate Synthase"/>
    <property type="match status" value="1"/>
</dbReference>
<keyword evidence="3 11" id="KW-0808">Transferase</keyword>
<dbReference type="OrthoDB" id="9805316at2"/>
<dbReference type="GO" id="GO:0046872">
    <property type="term" value="F:metal ion binding"/>
    <property type="evidence" value="ECO:0007669"/>
    <property type="project" value="UniProtKB-KW"/>
</dbReference>
<dbReference type="EC" id="2.5.1.30" evidence="9"/>
<protein>
    <recommendedName>
        <fullName evidence="10">Heptaprenyl diphosphate synthase component 2</fullName>
        <ecNumber evidence="9">2.5.1.30</ecNumber>
    </recommendedName>
</protein>
<accession>A0A221MD01</accession>
<dbReference type="PROSITE" id="PS00723">
    <property type="entry name" value="POLYPRENYL_SYNTHASE_1"/>
    <property type="match status" value="1"/>
</dbReference>
<evidence type="ECO:0000256" key="1">
    <source>
        <dbReference type="ARBA" id="ARBA00001946"/>
    </source>
</evidence>
<keyword evidence="4" id="KW-0479">Metal-binding</keyword>
<dbReference type="AlphaFoldDB" id="A0A221MD01"/>
<keyword evidence="13" id="KW-1185">Reference proteome</keyword>
<dbReference type="InterPro" id="IPR014119">
    <property type="entry name" value="GerC3_HepT"/>
</dbReference>
<dbReference type="KEGG" id="vne:CFK40_11055"/>
<evidence type="ECO:0000313" key="12">
    <source>
        <dbReference type="EMBL" id="ASN05511.1"/>
    </source>
</evidence>
<dbReference type="Pfam" id="PF00348">
    <property type="entry name" value="polyprenyl_synt"/>
    <property type="match status" value="1"/>
</dbReference>
<proteinExistence type="inferred from homology"/>
<evidence type="ECO:0000256" key="8">
    <source>
        <dbReference type="ARBA" id="ARBA00065985"/>
    </source>
</evidence>
<dbReference type="InterPro" id="IPR000092">
    <property type="entry name" value="Polyprenyl_synt"/>
</dbReference>
<comment type="subunit">
    <text evidence="8">Heterodimer of component I and II.</text>
</comment>
<comment type="function">
    <text evidence="7">Supplies heptaprenyl diphosphate, the precursor for the side chain of the isoprenoid quinone menaquinone-7 (MQ-7).</text>
</comment>
<comment type="catalytic activity">
    <reaction evidence="6">
        <text>4 isopentenyl diphosphate + (2E,6E)-farnesyl diphosphate = all-trans-heptaprenyl diphosphate + 4 diphosphate</text>
        <dbReference type="Rhea" id="RHEA:27794"/>
        <dbReference type="ChEBI" id="CHEBI:33019"/>
        <dbReference type="ChEBI" id="CHEBI:58206"/>
        <dbReference type="ChEBI" id="CHEBI:128769"/>
        <dbReference type="ChEBI" id="CHEBI:175763"/>
        <dbReference type="EC" id="2.5.1.30"/>
    </reaction>
</comment>
<keyword evidence="5" id="KW-0460">Magnesium</keyword>
<evidence type="ECO:0000256" key="3">
    <source>
        <dbReference type="ARBA" id="ARBA00022679"/>
    </source>
</evidence>
<evidence type="ECO:0000256" key="9">
    <source>
        <dbReference type="ARBA" id="ARBA00066444"/>
    </source>
</evidence>
<evidence type="ECO:0000256" key="4">
    <source>
        <dbReference type="ARBA" id="ARBA00022723"/>
    </source>
</evidence>
<dbReference type="GO" id="GO:0000010">
    <property type="term" value="F:heptaprenyl diphosphate synthase activity"/>
    <property type="evidence" value="ECO:0007669"/>
    <property type="project" value="UniProtKB-EC"/>
</dbReference>
<dbReference type="PROSITE" id="PS00444">
    <property type="entry name" value="POLYPRENYL_SYNTHASE_2"/>
    <property type="match status" value="1"/>
</dbReference>
<organism evidence="12 13">
    <name type="scientific">Virgibacillus necropolis</name>
    <dbReference type="NCBI Taxonomy" id="163877"/>
    <lineage>
        <taxon>Bacteria</taxon>
        <taxon>Bacillati</taxon>
        <taxon>Bacillota</taxon>
        <taxon>Bacilli</taxon>
        <taxon>Bacillales</taxon>
        <taxon>Bacillaceae</taxon>
        <taxon>Virgibacillus</taxon>
    </lineage>
</organism>
<evidence type="ECO:0000256" key="10">
    <source>
        <dbReference type="ARBA" id="ARBA00070472"/>
    </source>
</evidence>
<dbReference type="InterPro" id="IPR033749">
    <property type="entry name" value="Polyprenyl_synt_CS"/>
</dbReference>
<name>A0A221MD01_9BACI</name>